<dbReference type="Pfam" id="PF20511">
    <property type="entry name" value="PMI_typeI_cat"/>
    <property type="match status" value="1"/>
</dbReference>
<dbReference type="FunFam" id="2.60.120.10:FF:000044">
    <property type="entry name" value="Mannose-6-phosphate isomerase"/>
    <property type="match status" value="1"/>
</dbReference>
<dbReference type="PIRSF" id="PIRSF001480">
    <property type="entry name" value="Mannose-6-phosphate_isomerase"/>
    <property type="match status" value="1"/>
</dbReference>
<dbReference type="InterPro" id="IPR046457">
    <property type="entry name" value="PMI_typeI_cat"/>
</dbReference>
<dbReference type="GO" id="GO:0010043">
    <property type="term" value="P:response to zinc ion"/>
    <property type="evidence" value="ECO:0007669"/>
    <property type="project" value="UniProtKB-ARBA"/>
</dbReference>
<evidence type="ECO:0000259" key="11">
    <source>
        <dbReference type="Pfam" id="PF20511"/>
    </source>
</evidence>
<accession>A0A811PEW7</accession>
<feature type="binding site" evidence="9">
    <location>
        <position position="287"/>
    </location>
    <ligand>
        <name>Zn(2+)</name>
        <dbReference type="ChEBI" id="CHEBI:29105"/>
    </ligand>
</feature>
<feature type="binding site" evidence="9">
    <location>
        <position position="124"/>
    </location>
    <ligand>
        <name>Zn(2+)</name>
        <dbReference type="ChEBI" id="CHEBI:29105"/>
    </ligand>
</feature>
<dbReference type="GO" id="GO:0046686">
    <property type="term" value="P:response to cadmium ion"/>
    <property type="evidence" value="ECO:0007669"/>
    <property type="project" value="UniProtKB-ARBA"/>
</dbReference>
<feature type="active site" evidence="8">
    <location>
        <position position="306"/>
    </location>
</feature>
<dbReference type="InterPro" id="IPR001250">
    <property type="entry name" value="Man6P_Isoase-1"/>
</dbReference>
<evidence type="ECO:0000256" key="5">
    <source>
        <dbReference type="ARBA" id="ARBA00022723"/>
    </source>
</evidence>
<dbReference type="InterPro" id="IPR046458">
    <property type="entry name" value="PMI_typeI_hel"/>
</dbReference>
<dbReference type="PROSITE" id="PS00965">
    <property type="entry name" value="PMI_I_1"/>
    <property type="match status" value="1"/>
</dbReference>
<evidence type="ECO:0000256" key="10">
    <source>
        <dbReference type="SAM" id="MobiDB-lite"/>
    </source>
</evidence>
<dbReference type="Gene3D" id="1.10.441.10">
    <property type="entry name" value="Phosphomannose Isomerase, domain 2"/>
    <property type="match status" value="1"/>
</dbReference>
<evidence type="ECO:0000256" key="2">
    <source>
        <dbReference type="ARBA" id="ARBA00004666"/>
    </source>
</evidence>
<comment type="caution">
    <text evidence="13">The sequence shown here is derived from an EMBL/GenBank/DDBJ whole genome shotgun (WGS) entry which is preliminary data.</text>
</comment>
<reference evidence="13" key="1">
    <citation type="submission" date="2020-10" db="EMBL/GenBank/DDBJ databases">
        <authorList>
            <person name="Han B."/>
            <person name="Lu T."/>
            <person name="Zhao Q."/>
            <person name="Huang X."/>
            <person name="Zhao Y."/>
        </authorList>
    </citation>
    <scope>NUCLEOTIDE SEQUENCE</scope>
</reference>
<feature type="compositionally biased region" description="Low complexity" evidence="10">
    <location>
        <begin position="1"/>
        <end position="11"/>
    </location>
</feature>
<dbReference type="PANTHER" id="PTHR10309">
    <property type="entry name" value="MANNOSE-6-PHOSPHATE ISOMERASE"/>
    <property type="match status" value="1"/>
</dbReference>
<feature type="domain" description="Phosphomannose isomerase type I helical insertion" evidence="12">
    <location>
        <begin position="182"/>
        <end position="267"/>
    </location>
</feature>
<evidence type="ECO:0000259" key="12">
    <source>
        <dbReference type="Pfam" id="PF20512"/>
    </source>
</evidence>
<comment type="similarity">
    <text evidence="3">Belongs to the mannose-6-phosphate isomerase type 1 family.</text>
</comment>
<dbReference type="Gene3D" id="2.60.120.10">
    <property type="entry name" value="Jelly Rolls"/>
    <property type="match status" value="2"/>
</dbReference>
<dbReference type="FunFam" id="2.60.120.10:FF:000469">
    <property type="entry name" value="Mannose-6-phosphate isomerase 1"/>
    <property type="match status" value="1"/>
</dbReference>
<feature type="domain" description="Phosphomannose isomerase type I catalytic" evidence="11">
    <location>
        <begin position="26"/>
        <end position="163"/>
    </location>
</feature>
<dbReference type="EC" id="5.3.1.8" evidence="4"/>
<comment type="catalytic activity">
    <reaction evidence="1">
        <text>D-mannose 6-phosphate = D-fructose 6-phosphate</text>
        <dbReference type="Rhea" id="RHEA:12356"/>
        <dbReference type="ChEBI" id="CHEBI:58735"/>
        <dbReference type="ChEBI" id="CHEBI:61527"/>
        <dbReference type="EC" id="5.3.1.8"/>
    </reaction>
</comment>
<evidence type="ECO:0000256" key="8">
    <source>
        <dbReference type="PIRSR" id="PIRSR001480-1"/>
    </source>
</evidence>
<dbReference type="UniPathway" id="UPA00126">
    <property type="reaction ID" value="UER00423"/>
</dbReference>
<dbReference type="Pfam" id="PF20512">
    <property type="entry name" value="PMI_typeI_hel"/>
    <property type="match status" value="1"/>
</dbReference>
<dbReference type="AlphaFoldDB" id="A0A811PEW7"/>
<dbReference type="GO" id="GO:0005829">
    <property type="term" value="C:cytosol"/>
    <property type="evidence" value="ECO:0007669"/>
    <property type="project" value="TreeGrafter"/>
</dbReference>
<dbReference type="SUPFAM" id="SSF51182">
    <property type="entry name" value="RmlC-like cupins"/>
    <property type="match status" value="1"/>
</dbReference>
<keyword evidence="6 9" id="KW-0862">Zinc</keyword>
<evidence type="ECO:0000256" key="3">
    <source>
        <dbReference type="ARBA" id="ARBA00010772"/>
    </source>
</evidence>
<dbReference type="PANTHER" id="PTHR10309:SF0">
    <property type="entry name" value="MANNOSE-6-PHOSPHATE ISOMERASE"/>
    <property type="match status" value="1"/>
</dbReference>
<dbReference type="PRINTS" id="PR00714">
    <property type="entry name" value="MAN6PISMRASE"/>
</dbReference>
<evidence type="ECO:0000256" key="4">
    <source>
        <dbReference type="ARBA" id="ARBA00011956"/>
    </source>
</evidence>
<name>A0A811PEW7_9POAL</name>
<dbReference type="Proteomes" id="UP000604825">
    <property type="component" value="Unassembled WGS sequence"/>
</dbReference>
<dbReference type="InterPro" id="IPR011051">
    <property type="entry name" value="RmlC_Cupin_sf"/>
</dbReference>
<dbReference type="FunFam" id="1.10.441.10:FF:000001">
    <property type="entry name" value="Mannose-6-phosphate isomerase"/>
    <property type="match status" value="1"/>
</dbReference>
<evidence type="ECO:0000313" key="13">
    <source>
        <dbReference type="EMBL" id="CAD6239385.1"/>
    </source>
</evidence>
<gene>
    <name evidence="13" type="ORF">NCGR_LOCUS26357</name>
</gene>
<organism evidence="13 14">
    <name type="scientific">Miscanthus lutarioriparius</name>
    <dbReference type="NCBI Taxonomy" id="422564"/>
    <lineage>
        <taxon>Eukaryota</taxon>
        <taxon>Viridiplantae</taxon>
        <taxon>Streptophyta</taxon>
        <taxon>Embryophyta</taxon>
        <taxon>Tracheophyta</taxon>
        <taxon>Spermatophyta</taxon>
        <taxon>Magnoliopsida</taxon>
        <taxon>Liliopsida</taxon>
        <taxon>Poales</taxon>
        <taxon>Poaceae</taxon>
        <taxon>PACMAD clade</taxon>
        <taxon>Panicoideae</taxon>
        <taxon>Andropogonodae</taxon>
        <taxon>Andropogoneae</taxon>
        <taxon>Saccharinae</taxon>
        <taxon>Miscanthus</taxon>
    </lineage>
</organism>
<evidence type="ECO:0000256" key="7">
    <source>
        <dbReference type="ARBA" id="ARBA00023235"/>
    </source>
</evidence>
<sequence>MEDPPALASPEPETEPEATPAPPQRLLRLRCAVQHYEWGQRGAASLVARLADQNPDPARPYAELWMGTHPSGPSTLLGDGALLRDWLARNPDALAPAVAARWGGDLPFLFKVLSVAKALSIQAHPDKKLAEVLHALRPSTYKDDNHKPEMAIAITEFRALCGFAAIQELKDVLRTVPEIEGLVGHEDTGKLMNMKEYDGVSEVKSSLQSAFAKLMTASKDMVSEAVAKLINRLNTDSKIRTLTDKEQLVLSLERQYQDDVGVLAALFFNYVKLSPGEALYIGANEPHAYLSGECIEIMATSDNVVRAGLTPKYRDVQTLCSMLTYKQAFLEILRGVPVQPHVRRYTPPFNEFEVDCCLVPPGELVVIPRVPGPSIFLVMTGEGKIQLDSMSSGEKAKEGDVFFVPAYTEVKISACGPESVHLYRAGVNSRFFS</sequence>
<protein>
    <recommendedName>
        <fullName evidence="4">mannose-6-phosphate isomerase</fullName>
        <ecNumber evidence="4">5.3.1.8</ecNumber>
    </recommendedName>
</protein>
<keyword evidence="7" id="KW-0413">Isomerase</keyword>
<evidence type="ECO:0000256" key="1">
    <source>
        <dbReference type="ARBA" id="ARBA00000757"/>
    </source>
</evidence>
<dbReference type="OrthoDB" id="6605218at2759"/>
<feature type="binding site" evidence="9">
    <location>
        <position position="122"/>
    </location>
    <ligand>
        <name>Zn(2+)</name>
        <dbReference type="ChEBI" id="CHEBI:29105"/>
    </ligand>
</feature>
<dbReference type="CDD" id="cd07011">
    <property type="entry name" value="cupin_PMI_type_I_N"/>
    <property type="match status" value="1"/>
</dbReference>
<dbReference type="GO" id="GO:0033591">
    <property type="term" value="P:response to L-ascorbic acid"/>
    <property type="evidence" value="ECO:0007669"/>
    <property type="project" value="UniProtKB-ARBA"/>
</dbReference>
<dbReference type="EMBL" id="CAJGYO010000006">
    <property type="protein sequence ID" value="CAD6239385.1"/>
    <property type="molecule type" value="Genomic_DNA"/>
</dbReference>
<keyword evidence="14" id="KW-1185">Reference proteome</keyword>
<dbReference type="PROSITE" id="PS00966">
    <property type="entry name" value="PMI_I_2"/>
    <property type="match status" value="1"/>
</dbReference>
<evidence type="ECO:0000256" key="6">
    <source>
        <dbReference type="ARBA" id="ARBA00022833"/>
    </source>
</evidence>
<comment type="cofactor">
    <cofactor evidence="9">
        <name>Zn(2+)</name>
        <dbReference type="ChEBI" id="CHEBI:29105"/>
    </cofactor>
    <text evidence="9">Binds 1 zinc ion per subunit.</text>
</comment>
<dbReference type="InterPro" id="IPR016305">
    <property type="entry name" value="Mannose-6-P_Isomerase"/>
</dbReference>
<dbReference type="GO" id="GO:0009298">
    <property type="term" value="P:GDP-mannose biosynthetic process"/>
    <property type="evidence" value="ECO:0007669"/>
    <property type="project" value="UniProtKB-UniPathway"/>
</dbReference>
<dbReference type="GO" id="GO:0004476">
    <property type="term" value="F:mannose-6-phosphate isomerase activity"/>
    <property type="evidence" value="ECO:0007669"/>
    <property type="project" value="UniProtKB-EC"/>
</dbReference>
<dbReference type="InterPro" id="IPR014710">
    <property type="entry name" value="RmlC-like_jellyroll"/>
</dbReference>
<feature type="binding site" evidence="9">
    <location>
        <position position="149"/>
    </location>
    <ligand>
        <name>Zn(2+)</name>
        <dbReference type="ChEBI" id="CHEBI:29105"/>
    </ligand>
</feature>
<keyword evidence="5 9" id="KW-0479">Metal-binding</keyword>
<dbReference type="GO" id="GO:0005975">
    <property type="term" value="P:carbohydrate metabolic process"/>
    <property type="evidence" value="ECO:0007669"/>
    <property type="project" value="InterPro"/>
</dbReference>
<feature type="region of interest" description="Disordered" evidence="10">
    <location>
        <begin position="1"/>
        <end position="23"/>
    </location>
</feature>
<dbReference type="InterPro" id="IPR018050">
    <property type="entry name" value="Pmannose_isomerase-type1_CS"/>
</dbReference>
<dbReference type="NCBIfam" id="TIGR00218">
    <property type="entry name" value="manA"/>
    <property type="match status" value="1"/>
</dbReference>
<comment type="pathway">
    <text evidence="2">Nucleotide-sugar biosynthesis; GDP-alpha-D-mannose biosynthesis; alpha-D-mannose 1-phosphate from D-fructose 6-phosphate: step 1/2.</text>
</comment>
<dbReference type="GO" id="GO:0008270">
    <property type="term" value="F:zinc ion binding"/>
    <property type="evidence" value="ECO:0007669"/>
    <property type="project" value="InterPro"/>
</dbReference>
<evidence type="ECO:0000313" key="14">
    <source>
        <dbReference type="Proteomes" id="UP000604825"/>
    </source>
</evidence>
<proteinExistence type="inferred from homology"/>
<evidence type="ECO:0000256" key="9">
    <source>
        <dbReference type="PIRSR" id="PIRSR001480-2"/>
    </source>
</evidence>